<comment type="caution">
    <text evidence="1">The sequence shown here is derived from an EMBL/GenBank/DDBJ whole genome shotgun (WGS) entry which is preliminary data.</text>
</comment>
<evidence type="ECO:0000313" key="1">
    <source>
        <dbReference type="EMBL" id="MDT8899516.1"/>
    </source>
</evidence>
<proteinExistence type="predicted"/>
<evidence type="ECO:0000313" key="2">
    <source>
        <dbReference type="Proteomes" id="UP001254165"/>
    </source>
</evidence>
<reference evidence="1 2" key="1">
    <citation type="submission" date="2023-07" db="EMBL/GenBank/DDBJ databases">
        <title>Novel species of Thermanaerothrix with wide hydrolytic capabilities.</title>
        <authorList>
            <person name="Zayulina K.S."/>
            <person name="Podosokorskaya O.A."/>
            <person name="Elcheninov A.G."/>
        </authorList>
    </citation>
    <scope>NUCLEOTIDE SEQUENCE [LARGE SCALE GENOMIC DNA]</scope>
    <source>
        <strain evidence="1 2">4228-RoL</strain>
        <plasmid evidence="1">p4228-RoL</plasmid>
    </source>
</reference>
<geneLocation type="plasmid" evidence="1">
    <name>p4228-RoL</name>
</geneLocation>
<accession>A0ABU3NRP8</accession>
<protein>
    <submittedName>
        <fullName evidence="1">Uncharacterized protein</fullName>
    </submittedName>
</protein>
<name>A0ABU3NRP8_9CHLR</name>
<dbReference type="RefSeq" id="WP_315626300.1">
    <property type="nucleotide sequence ID" value="NZ_JAUHMF010000010.1"/>
</dbReference>
<sequence length="41" mass="4554">MAVYYREKRLPLAPPGGLARCLGERGQTPVRDLEYAPLAQP</sequence>
<keyword evidence="1" id="KW-0614">Plasmid</keyword>
<dbReference type="Proteomes" id="UP001254165">
    <property type="component" value="Unassembled WGS sequence"/>
</dbReference>
<organism evidence="1 2">
    <name type="scientific">Thermanaerothrix solaris</name>
    <dbReference type="NCBI Taxonomy" id="3058434"/>
    <lineage>
        <taxon>Bacteria</taxon>
        <taxon>Bacillati</taxon>
        <taxon>Chloroflexota</taxon>
        <taxon>Anaerolineae</taxon>
        <taxon>Anaerolineales</taxon>
        <taxon>Anaerolineaceae</taxon>
        <taxon>Thermanaerothrix</taxon>
    </lineage>
</organism>
<keyword evidence="2" id="KW-1185">Reference proteome</keyword>
<dbReference type="EMBL" id="JAUHMF010000010">
    <property type="protein sequence ID" value="MDT8899516.1"/>
    <property type="molecule type" value="Genomic_DNA"/>
</dbReference>
<gene>
    <name evidence="1" type="ORF">QYE77_14725</name>
</gene>